<dbReference type="Proteomes" id="UP001195483">
    <property type="component" value="Unassembled WGS sequence"/>
</dbReference>
<reference evidence="1" key="2">
    <citation type="journal article" date="2021" name="Genome Biol. Evol.">
        <title>Developing a high-quality reference genome for a parasitic bivalve with doubly uniparental inheritance (Bivalvia: Unionida).</title>
        <authorList>
            <person name="Smith C.H."/>
        </authorList>
    </citation>
    <scope>NUCLEOTIDE SEQUENCE</scope>
    <source>
        <strain evidence="1">CHS0354</strain>
        <tissue evidence="1">Mantle</tissue>
    </source>
</reference>
<dbReference type="AlphaFoldDB" id="A0AAE0TB76"/>
<protein>
    <submittedName>
        <fullName evidence="1">Uncharacterized protein</fullName>
    </submittedName>
</protein>
<sequence>MTLSTVIGLPTQTLYPAKNGPIDKAPEVLTQLFSPNANKELFTILWTHHFVPVFRHGTNKDLVKNTERYKSNDARKPVTDWKRIA</sequence>
<proteinExistence type="predicted"/>
<accession>A0AAE0TB76</accession>
<feature type="non-terminal residue" evidence="1">
    <location>
        <position position="85"/>
    </location>
</feature>
<dbReference type="EMBL" id="JAEAOA010001991">
    <property type="protein sequence ID" value="KAK3606634.1"/>
    <property type="molecule type" value="Genomic_DNA"/>
</dbReference>
<comment type="caution">
    <text evidence="1">The sequence shown here is derived from an EMBL/GenBank/DDBJ whole genome shotgun (WGS) entry which is preliminary data.</text>
</comment>
<evidence type="ECO:0000313" key="2">
    <source>
        <dbReference type="Proteomes" id="UP001195483"/>
    </source>
</evidence>
<gene>
    <name evidence="1" type="ORF">CHS0354_034089</name>
</gene>
<name>A0AAE0TB76_9BIVA</name>
<evidence type="ECO:0000313" key="1">
    <source>
        <dbReference type="EMBL" id="KAK3606634.1"/>
    </source>
</evidence>
<organism evidence="1 2">
    <name type="scientific">Potamilus streckersoni</name>
    <dbReference type="NCBI Taxonomy" id="2493646"/>
    <lineage>
        <taxon>Eukaryota</taxon>
        <taxon>Metazoa</taxon>
        <taxon>Spiralia</taxon>
        <taxon>Lophotrochozoa</taxon>
        <taxon>Mollusca</taxon>
        <taxon>Bivalvia</taxon>
        <taxon>Autobranchia</taxon>
        <taxon>Heteroconchia</taxon>
        <taxon>Palaeoheterodonta</taxon>
        <taxon>Unionida</taxon>
        <taxon>Unionoidea</taxon>
        <taxon>Unionidae</taxon>
        <taxon>Ambleminae</taxon>
        <taxon>Lampsilini</taxon>
        <taxon>Potamilus</taxon>
    </lineage>
</organism>
<keyword evidence="2" id="KW-1185">Reference proteome</keyword>
<reference evidence="1" key="3">
    <citation type="submission" date="2023-05" db="EMBL/GenBank/DDBJ databases">
        <authorList>
            <person name="Smith C.H."/>
        </authorList>
    </citation>
    <scope>NUCLEOTIDE SEQUENCE</scope>
    <source>
        <strain evidence="1">CHS0354</strain>
        <tissue evidence="1">Mantle</tissue>
    </source>
</reference>
<reference evidence="1" key="1">
    <citation type="journal article" date="2021" name="Genome Biol. Evol.">
        <title>A High-Quality Reference Genome for a Parasitic Bivalve with Doubly Uniparental Inheritance (Bivalvia: Unionida).</title>
        <authorList>
            <person name="Smith C.H."/>
        </authorList>
    </citation>
    <scope>NUCLEOTIDE SEQUENCE</scope>
    <source>
        <strain evidence="1">CHS0354</strain>
    </source>
</reference>